<dbReference type="Pfam" id="PF12697">
    <property type="entry name" value="Abhydrolase_6"/>
    <property type="match status" value="1"/>
</dbReference>
<reference evidence="3 4" key="1">
    <citation type="submission" date="2019-09" db="EMBL/GenBank/DDBJ databases">
        <title>Genome Sequences of Streptomyces kaniharaensis ATCC 21070.</title>
        <authorList>
            <person name="Zhu W."/>
            <person name="De Crecy-Lagard V."/>
            <person name="Richards N.G."/>
        </authorList>
    </citation>
    <scope>NUCLEOTIDE SEQUENCE [LARGE SCALE GENOMIC DNA]</scope>
    <source>
        <strain evidence="3 4">SF-557</strain>
    </source>
</reference>
<dbReference type="PANTHER" id="PTHR37017:SF11">
    <property type="entry name" value="ESTERASE_LIPASE_THIOESTERASE DOMAIN-CONTAINING PROTEIN"/>
    <property type="match status" value="1"/>
</dbReference>
<sequence>MPRPDRPGAHPNGDRDRAAPFHREAAEPARLPEARTGISRRRRSYVRTGSTAEIPKGSIMTTFLLVPGLFMGGWAWDAVAAELSARGHRAIALTLPGLGERAGEDAAAIGLAAHTDAVSEALAAQDTGVVLVAHSYGSFPALAAADRQPEKVERVVFVDTGFPESGEAVTTSMPHLAEMAEDHVIPVPPGIDAVHGVPDDELARHRRLATPHPFRTVTEPIELTGNWRTIPTTGVFCLANGLSLEVARFLHGTGAPQYAKLAEPGVTYFELNTGHYPMLSTPHELTDALVRASAGEGLDLWGKEVGS</sequence>
<feature type="compositionally biased region" description="Basic and acidic residues" evidence="1">
    <location>
        <begin position="1"/>
        <end position="33"/>
    </location>
</feature>
<organism evidence="3 4">
    <name type="scientific">Streptomyces kaniharaensis</name>
    <dbReference type="NCBI Taxonomy" id="212423"/>
    <lineage>
        <taxon>Bacteria</taxon>
        <taxon>Bacillati</taxon>
        <taxon>Actinomycetota</taxon>
        <taxon>Actinomycetes</taxon>
        <taxon>Kitasatosporales</taxon>
        <taxon>Streptomycetaceae</taxon>
        <taxon>Streptomyces</taxon>
    </lineage>
</organism>
<dbReference type="Proteomes" id="UP000450000">
    <property type="component" value="Unassembled WGS sequence"/>
</dbReference>
<evidence type="ECO:0000259" key="2">
    <source>
        <dbReference type="Pfam" id="PF12697"/>
    </source>
</evidence>
<dbReference type="PANTHER" id="PTHR37017">
    <property type="entry name" value="AB HYDROLASE-1 DOMAIN-CONTAINING PROTEIN-RELATED"/>
    <property type="match status" value="1"/>
</dbReference>
<dbReference type="EMBL" id="WBOF01000003">
    <property type="protein sequence ID" value="MQS16655.1"/>
    <property type="molecule type" value="Genomic_DNA"/>
</dbReference>
<dbReference type="AlphaFoldDB" id="A0A6N7L0K2"/>
<feature type="domain" description="AB hydrolase-1" evidence="2">
    <location>
        <begin position="63"/>
        <end position="287"/>
    </location>
</feature>
<keyword evidence="4" id="KW-1185">Reference proteome</keyword>
<evidence type="ECO:0000313" key="4">
    <source>
        <dbReference type="Proteomes" id="UP000450000"/>
    </source>
</evidence>
<evidence type="ECO:0000313" key="3">
    <source>
        <dbReference type="EMBL" id="MQS16655.1"/>
    </source>
</evidence>
<dbReference type="Gene3D" id="3.40.50.1820">
    <property type="entry name" value="alpha/beta hydrolase"/>
    <property type="match status" value="1"/>
</dbReference>
<dbReference type="OrthoDB" id="9773549at2"/>
<comment type="caution">
    <text evidence="3">The sequence shown here is derived from an EMBL/GenBank/DDBJ whole genome shotgun (WGS) entry which is preliminary data.</text>
</comment>
<dbReference type="InterPro" id="IPR000073">
    <property type="entry name" value="AB_hydrolase_1"/>
</dbReference>
<evidence type="ECO:0000256" key="1">
    <source>
        <dbReference type="SAM" id="MobiDB-lite"/>
    </source>
</evidence>
<keyword evidence="3" id="KW-0378">Hydrolase</keyword>
<protein>
    <submittedName>
        <fullName evidence="3">Alpha/beta hydrolase</fullName>
    </submittedName>
</protein>
<name>A0A6N7L0K2_9ACTN</name>
<dbReference type="SUPFAM" id="SSF53474">
    <property type="entry name" value="alpha/beta-Hydrolases"/>
    <property type="match status" value="1"/>
</dbReference>
<proteinExistence type="predicted"/>
<dbReference type="GO" id="GO:0016787">
    <property type="term" value="F:hydrolase activity"/>
    <property type="evidence" value="ECO:0007669"/>
    <property type="project" value="UniProtKB-KW"/>
</dbReference>
<accession>A0A6N7L0K2</accession>
<gene>
    <name evidence="3" type="ORF">F7Q99_31830</name>
</gene>
<dbReference type="InterPro" id="IPR029058">
    <property type="entry name" value="AB_hydrolase_fold"/>
</dbReference>
<feature type="region of interest" description="Disordered" evidence="1">
    <location>
        <begin position="1"/>
        <end position="49"/>
    </location>
</feature>
<dbReference type="InterPro" id="IPR052897">
    <property type="entry name" value="Sec-Metab_Biosynth_Hydrolase"/>
</dbReference>